<sequence>ISEKFYNKYLNLAAENKYHLNPFTYTNSCYCTKEFTEWWDRYYSGRIMDTDVIISRLESGFTQPEIDKIRSNVKGRGKSKTSIKTVDQAIAGASNQPIELKPKEVKEETKSRKRVSGSSSETASKKMKNTVTVSTDDEGNVS</sequence>
<dbReference type="Proteomes" id="UP000265520">
    <property type="component" value="Unassembled WGS sequence"/>
</dbReference>
<proteinExistence type="predicted"/>
<protein>
    <submittedName>
        <fullName evidence="2">Uncharacterized protein</fullName>
    </submittedName>
</protein>
<organism evidence="2 3">
    <name type="scientific">Trifolium medium</name>
    <dbReference type="NCBI Taxonomy" id="97028"/>
    <lineage>
        <taxon>Eukaryota</taxon>
        <taxon>Viridiplantae</taxon>
        <taxon>Streptophyta</taxon>
        <taxon>Embryophyta</taxon>
        <taxon>Tracheophyta</taxon>
        <taxon>Spermatophyta</taxon>
        <taxon>Magnoliopsida</taxon>
        <taxon>eudicotyledons</taxon>
        <taxon>Gunneridae</taxon>
        <taxon>Pentapetalae</taxon>
        <taxon>rosids</taxon>
        <taxon>fabids</taxon>
        <taxon>Fabales</taxon>
        <taxon>Fabaceae</taxon>
        <taxon>Papilionoideae</taxon>
        <taxon>50 kb inversion clade</taxon>
        <taxon>NPAAA clade</taxon>
        <taxon>Hologalegina</taxon>
        <taxon>IRL clade</taxon>
        <taxon>Trifolieae</taxon>
        <taxon>Trifolium</taxon>
    </lineage>
</organism>
<evidence type="ECO:0000313" key="2">
    <source>
        <dbReference type="EMBL" id="MCI06823.1"/>
    </source>
</evidence>
<comment type="caution">
    <text evidence="2">The sequence shown here is derived from an EMBL/GenBank/DDBJ whole genome shotgun (WGS) entry which is preliminary data.</text>
</comment>
<feature type="region of interest" description="Disordered" evidence="1">
    <location>
        <begin position="94"/>
        <end position="142"/>
    </location>
</feature>
<dbReference type="EMBL" id="LXQA010063184">
    <property type="protein sequence ID" value="MCI06823.1"/>
    <property type="molecule type" value="Genomic_DNA"/>
</dbReference>
<evidence type="ECO:0000256" key="1">
    <source>
        <dbReference type="SAM" id="MobiDB-lite"/>
    </source>
</evidence>
<name>A0A392P430_9FABA</name>
<dbReference type="AlphaFoldDB" id="A0A392P430"/>
<feature type="non-terminal residue" evidence="2">
    <location>
        <position position="1"/>
    </location>
</feature>
<accession>A0A392P430</accession>
<feature type="compositionally biased region" description="Basic and acidic residues" evidence="1">
    <location>
        <begin position="100"/>
        <end position="110"/>
    </location>
</feature>
<reference evidence="2 3" key="1">
    <citation type="journal article" date="2018" name="Front. Plant Sci.">
        <title>Red Clover (Trifolium pratense) and Zigzag Clover (T. medium) - A Picture of Genomic Similarities and Differences.</title>
        <authorList>
            <person name="Dluhosova J."/>
            <person name="Istvanek J."/>
            <person name="Nedelnik J."/>
            <person name="Repkova J."/>
        </authorList>
    </citation>
    <scope>NUCLEOTIDE SEQUENCE [LARGE SCALE GENOMIC DNA]</scope>
    <source>
        <strain evidence="3">cv. 10/8</strain>
        <tissue evidence="2">Leaf</tissue>
    </source>
</reference>
<evidence type="ECO:0000313" key="3">
    <source>
        <dbReference type="Proteomes" id="UP000265520"/>
    </source>
</evidence>
<keyword evidence="3" id="KW-1185">Reference proteome</keyword>